<comment type="subcellular location">
    <subcellularLocation>
        <location evidence="1">Membrane</location>
        <topology evidence="1">Multi-pass membrane protein</topology>
    </subcellularLocation>
</comment>
<dbReference type="Proteomes" id="UP000324832">
    <property type="component" value="Unassembled WGS sequence"/>
</dbReference>
<dbReference type="GO" id="GO:0055085">
    <property type="term" value="P:transmembrane transport"/>
    <property type="evidence" value="ECO:0007669"/>
    <property type="project" value="InterPro"/>
</dbReference>
<feature type="transmembrane region" description="Helical" evidence="5">
    <location>
        <begin position="305"/>
        <end position="338"/>
    </location>
</feature>
<organism evidence="6 7">
    <name type="scientific">Leptidea sinapis</name>
    <dbReference type="NCBI Taxonomy" id="189913"/>
    <lineage>
        <taxon>Eukaryota</taxon>
        <taxon>Metazoa</taxon>
        <taxon>Ecdysozoa</taxon>
        <taxon>Arthropoda</taxon>
        <taxon>Hexapoda</taxon>
        <taxon>Insecta</taxon>
        <taxon>Pterygota</taxon>
        <taxon>Neoptera</taxon>
        <taxon>Endopterygota</taxon>
        <taxon>Lepidoptera</taxon>
        <taxon>Glossata</taxon>
        <taxon>Ditrysia</taxon>
        <taxon>Papilionoidea</taxon>
        <taxon>Pieridae</taxon>
        <taxon>Dismorphiinae</taxon>
        <taxon>Leptidea</taxon>
    </lineage>
</organism>
<dbReference type="Pfam" id="PF03547">
    <property type="entry name" value="Mem_trans"/>
    <property type="match status" value="1"/>
</dbReference>
<gene>
    <name evidence="6" type="ORF">LSINAPIS_LOCUS3700</name>
</gene>
<feature type="transmembrane region" description="Helical" evidence="5">
    <location>
        <begin position="149"/>
        <end position="170"/>
    </location>
</feature>
<reference evidence="6 7" key="1">
    <citation type="submission" date="2017-07" db="EMBL/GenBank/DDBJ databases">
        <authorList>
            <person name="Talla V."/>
            <person name="Backstrom N."/>
        </authorList>
    </citation>
    <scope>NUCLEOTIDE SEQUENCE [LARGE SCALE GENOMIC DNA]</scope>
</reference>
<feature type="transmembrane region" description="Helical" evidence="5">
    <location>
        <begin position="473"/>
        <end position="495"/>
    </location>
</feature>
<feature type="transmembrane region" description="Helical" evidence="5">
    <location>
        <begin position="229"/>
        <end position="252"/>
    </location>
</feature>
<dbReference type="EMBL" id="FZQP02000893">
    <property type="protein sequence ID" value="VVC90882.1"/>
    <property type="molecule type" value="Genomic_DNA"/>
</dbReference>
<dbReference type="InterPro" id="IPR004776">
    <property type="entry name" value="Mem_transp_PIN-like"/>
</dbReference>
<evidence type="ECO:0000256" key="5">
    <source>
        <dbReference type="SAM" id="Phobius"/>
    </source>
</evidence>
<keyword evidence="4 5" id="KW-0472">Membrane</keyword>
<feature type="transmembrane region" description="Helical" evidence="5">
    <location>
        <begin position="264"/>
        <end position="285"/>
    </location>
</feature>
<evidence type="ECO:0008006" key="8">
    <source>
        <dbReference type="Google" id="ProtNLM"/>
    </source>
</evidence>
<dbReference type="GO" id="GO:0016020">
    <property type="term" value="C:membrane"/>
    <property type="evidence" value="ECO:0007669"/>
    <property type="project" value="UniProtKB-SubCell"/>
</dbReference>
<evidence type="ECO:0000256" key="4">
    <source>
        <dbReference type="ARBA" id="ARBA00023136"/>
    </source>
</evidence>
<sequence>MLSVEGVILHVDVAVIPYDPLKCGVESLESRSKSVTIEGYIAGRLNVVSKLESKGIATFVGTFALPSLIFLSLAQLDFSTVNWSFLLAILLAKGLVFFGVLLVTLLVSKPPNFGQAGMFAIFCTQSNDFALGYPIINALYEKTHPEYALYLYLMAPISLAILNPVAFVLMELNKQREILRTSQDQTQMRETSKAKMLYQIFQGILFNPLLMMTVLGIIGNIVFKHKLSIYIEGLLDVFGQSFSASALFLLGLRMVGQITRLRGPALILPCVLIMILLAISAIWGGPDKSYIPSWNHSLQQSLQMFSIYSCLLWTAMLSVGLFMLEYVVIVVTTGSLILYIRFRRRSAQFASLAADVADSNEASTLVNPDRTSHTHSVSNYGCYGAITATPSPIRNPECCTDDPDCGNGHIASQNDLEDIVEEKECACPESQRFRCSSAPGCQYLSELERAASSLGLLPPEQSRGRGCQLLKHTVLIIAYSLTMFIGVALTMWRVLRKDESGVFIELQFLDTAVLYGQPLVMLVLFGLNPDEILIPAVRYFQRKWHGGDSVVLPHVEDLSFETKHVCDQFITHHLERCKQAIRYRLNCGK</sequence>
<accession>A0A5E4Q082</accession>
<evidence type="ECO:0000313" key="6">
    <source>
        <dbReference type="EMBL" id="VVC90882.1"/>
    </source>
</evidence>
<dbReference type="PANTHER" id="PTHR22829:SF5">
    <property type="entry name" value="INTEGRAL MEMBRANE PROTEIN GPR155"/>
    <property type="match status" value="1"/>
</dbReference>
<feature type="transmembrane region" description="Helical" evidence="5">
    <location>
        <begin position="197"/>
        <end position="223"/>
    </location>
</feature>
<keyword evidence="7" id="KW-1185">Reference proteome</keyword>
<evidence type="ECO:0000256" key="3">
    <source>
        <dbReference type="ARBA" id="ARBA00022989"/>
    </source>
</evidence>
<evidence type="ECO:0000256" key="1">
    <source>
        <dbReference type="ARBA" id="ARBA00004141"/>
    </source>
</evidence>
<proteinExistence type="predicted"/>
<dbReference type="GO" id="GO:0030514">
    <property type="term" value="P:negative regulation of BMP signaling pathway"/>
    <property type="evidence" value="ECO:0007669"/>
    <property type="project" value="TreeGrafter"/>
</dbReference>
<name>A0A5E4Q082_9NEOP</name>
<keyword evidence="3 5" id="KW-1133">Transmembrane helix</keyword>
<feature type="transmembrane region" description="Helical" evidence="5">
    <location>
        <begin position="515"/>
        <end position="534"/>
    </location>
</feature>
<evidence type="ECO:0000256" key="2">
    <source>
        <dbReference type="ARBA" id="ARBA00022692"/>
    </source>
</evidence>
<keyword evidence="2 5" id="KW-0812">Transmembrane</keyword>
<feature type="transmembrane region" description="Helical" evidence="5">
    <location>
        <begin position="85"/>
        <end position="107"/>
    </location>
</feature>
<evidence type="ECO:0000313" key="7">
    <source>
        <dbReference type="Proteomes" id="UP000324832"/>
    </source>
</evidence>
<feature type="transmembrane region" description="Helical" evidence="5">
    <location>
        <begin position="55"/>
        <end position="73"/>
    </location>
</feature>
<protein>
    <recommendedName>
        <fullName evidence="8">Integral membrane protein GPR155</fullName>
    </recommendedName>
</protein>
<dbReference type="InterPro" id="IPR051832">
    <property type="entry name" value="mTOR-Rac_regulators"/>
</dbReference>
<dbReference type="PANTHER" id="PTHR22829">
    <property type="entry name" value="DEP DOMAIN PROTEIN"/>
    <property type="match status" value="1"/>
</dbReference>
<dbReference type="AlphaFoldDB" id="A0A5E4Q082"/>